<organism evidence="2 3">
    <name type="scientific">Aspergillus terreus (strain NIH 2624 / FGSC A1156)</name>
    <dbReference type="NCBI Taxonomy" id="341663"/>
    <lineage>
        <taxon>Eukaryota</taxon>
        <taxon>Fungi</taxon>
        <taxon>Dikarya</taxon>
        <taxon>Ascomycota</taxon>
        <taxon>Pezizomycotina</taxon>
        <taxon>Eurotiomycetes</taxon>
        <taxon>Eurotiomycetidae</taxon>
        <taxon>Eurotiales</taxon>
        <taxon>Aspergillaceae</taxon>
        <taxon>Aspergillus</taxon>
        <taxon>Aspergillus subgen. Circumdati</taxon>
    </lineage>
</organism>
<feature type="compositionally biased region" description="Low complexity" evidence="1">
    <location>
        <begin position="625"/>
        <end position="634"/>
    </location>
</feature>
<dbReference type="VEuPathDB" id="FungiDB:ATEG_03403"/>
<proteinExistence type="predicted"/>
<accession>Q0CSD1</accession>
<dbReference type="GeneID" id="4317776"/>
<evidence type="ECO:0000313" key="2">
    <source>
        <dbReference type="EMBL" id="EAU36677.1"/>
    </source>
</evidence>
<dbReference type="EMBL" id="CH476597">
    <property type="protein sequence ID" value="EAU36677.1"/>
    <property type="molecule type" value="Genomic_DNA"/>
</dbReference>
<dbReference type="STRING" id="341663.Q0CSD1"/>
<dbReference type="AlphaFoldDB" id="Q0CSD1"/>
<protein>
    <submittedName>
        <fullName evidence="2">Uncharacterized protein</fullName>
    </submittedName>
</protein>
<gene>
    <name evidence="2" type="ORF">ATEG_03403</name>
</gene>
<reference evidence="3" key="1">
    <citation type="submission" date="2005-09" db="EMBL/GenBank/DDBJ databases">
        <title>Annotation of the Aspergillus terreus NIH2624 genome.</title>
        <authorList>
            <person name="Birren B.W."/>
            <person name="Lander E.S."/>
            <person name="Galagan J.E."/>
            <person name="Nusbaum C."/>
            <person name="Devon K."/>
            <person name="Henn M."/>
            <person name="Ma L.-J."/>
            <person name="Jaffe D.B."/>
            <person name="Butler J."/>
            <person name="Alvarez P."/>
            <person name="Gnerre S."/>
            <person name="Grabherr M."/>
            <person name="Kleber M."/>
            <person name="Mauceli E.W."/>
            <person name="Brockman W."/>
            <person name="Rounsley S."/>
            <person name="Young S.K."/>
            <person name="LaButti K."/>
            <person name="Pushparaj V."/>
            <person name="DeCaprio D."/>
            <person name="Crawford M."/>
            <person name="Koehrsen M."/>
            <person name="Engels R."/>
            <person name="Montgomery P."/>
            <person name="Pearson M."/>
            <person name="Howarth C."/>
            <person name="Larson L."/>
            <person name="Luoma S."/>
            <person name="White J."/>
            <person name="Alvarado L."/>
            <person name="Kodira C.D."/>
            <person name="Zeng Q."/>
            <person name="Oleary S."/>
            <person name="Yandava C."/>
            <person name="Denning D.W."/>
            <person name="Nierman W.C."/>
            <person name="Milne T."/>
            <person name="Madden K."/>
        </authorList>
    </citation>
    <scope>NUCLEOTIDE SEQUENCE [LARGE SCALE GENOMIC DNA]</scope>
    <source>
        <strain evidence="3">NIH 2624 / FGSC A1156</strain>
    </source>
</reference>
<evidence type="ECO:0000313" key="3">
    <source>
        <dbReference type="Proteomes" id="UP000007963"/>
    </source>
</evidence>
<dbReference type="HOGENOM" id="CLU_368793_0_0_1"/>
<dbReference type="OrthoDB" id="5431239at2759"/>
<dbReference type="RefSeq" id="XP_001212581.1">
    <property type="nucleotide sequence ID" value="XM_001212581.1"/>
</dbReference>
<sequence>MTINTISFNTISYLDPPVNYPLIRLSELPDPPDDWVFLGVTYHGVYKSRKLRRRQVEESVEFHSWGFDMEIDSITITKGASALWKLFYNQAEQHRPTSYEELLDYTRDAGPRLLSPTIAHPNLLPISRYYPHPPNPEAQPNARFVRPREAVDSLPNSFIEQMLYPASGGIMELPEEQTPSDTDATDTTDTPMRVVNTCACGRETVDIPDASARTVIEAVERTIMQFANPAVERHSSAAPRDVPPTTITAEDASDISRAIIASFPAVARLKLSVDPLNPTRLFFDPHCGQEYPYRGRGPVWNNNSSAIDCVIVAGRLLDAGSTVIDRARDGWDQHLTPVQRAFIEATDINWDTCSTELSCALRDRFWEIVATHTQDVHVGCTGPLWSIWNATTSTFAQFSYVFDEETIFCPCMKRDPARIIRGSNSCVFCPSRADHTAPIPLQDVLSRVFAARYTADCHRCGASDAIDQRRIFRQLPARLVVSLDGAEPIHNHTVDMTLAYVDADGENRTATYRWLGGIYCLEDHFRLYWTEARPGEADPGTVAVYDSTMCNGAIVGCVAQAHPNDKVPDVWWRGRPVPLLFYERVENPSAAVLNLAAQAASNMVDADRNGRNLLQEHVSWGTRTNTRTTTTTTTPACASSPFEASSSGPWNRVLPNGGDRFHAAAEGYVPDSAVVTPIMSARTTPSVPTPVPVGYAVNPFAFTNGMAMGVDMFSAFPMPNPGFIGPVYNGGDVPGKRGRDVMTTVDFRFGTLPLW</sequence>
<evidence type="ECO:0000256" key="1">
    <source>
        <dbReference type="SAM" id="MobiDB-lite"/>
    </source>
</evidence>
<name>Q0CSD1_ASPTN</name>
<dbReference type="Proteomes" id="UP000007963">
    <property type="component" value="Unassembled WGS sequence"/>
</dbReference>
<dbReference type="eggNOG" id="ENOG502RPEM">
    <property type="taxonomic scope" value="Eukaryota"/>
</dbReference>
<dbReference type="OMA" id="SHARLFW"/>
<feature type="region of interest" description="Disordered" evidence="1">
    <location>
        <begin position="625"/>
        <end position="650"/>
    </location>
</feature>